<dbReference type="PANTHER" id="PTHR30386">
    <property type="entry name" value="MEMBRANE FUSION SUBUNIT OF EMRAB-TOLC MULTIDRUG EFFLUX PUMP"/>
    <property type="match status" value="1"/>
</dbReference>
<evidence type="ECO:0000259" key="6">
    <source>
        <dbReference type="Pfam" id="PF25954"/>
    </source>
</evidence>
<dbReference type="PANTHER" id="PTHR30386:SF24">
    <property type="entry name" value="MULTIDRUG RESISTANCE EFFLUX PUMP"/>
    <property type="match status" value="1"/>
</dbReference>
<dbReference type="InterPro" id="IPR050739">
    <property type="entry name" value="MFP"/>
</dbReference>
<evidence type="ECO:0000313" key="7">
    <source>
        <dbReference type="EMBL" id="MET3653088.1"/>
    </source>
</evidence>
<dbReference type="Pfam" id="PF25917">
    <property type="entry name" value="BSH_RND"/>
    <property type="match status" value="1"/>
</dbReference>
<keyword evidence="2" id="KW-0175">Coiled coil</keyword>
<evidence type="ECO:0000256" key="2">
    <source>
        <dbReference type="SAM" id="Coils"/>
    </source>
</evidence>
<dbReference type="Gene3D" id="1.10.287.470">
    <property type="entry name" value="Helix hairpin bin"/>
    <property type="match status" value="2"/>
</dbReference>
<dbReference type="Gene3D" id="2.40.30.170">
    <property type="match status" value="1"/>
</dbReference>
<dbReference type="InterPro" id="IPR058792">
    <property type="entry name" value="Beta-barrel_RND_2"/>
</dbReference>
<dbReference type="Pfam" id="PF25954">
    <property type="entry name" value="Beta-barrel_RND_2"/>
    <property type="match status" value="1"/>
</dbReference>
<protein>
    <submittedName>
        <fullName evidence="7">Membrane fusion protein (Multidrug efflux system)</fullName>
    </submittedName>
</protein>
<dbReference type="EMBL" id="JBEPMU010000004">
    <property type="protein sequence ID" value="MET3653088.1"/>
    <property type="molecule type" value="Genomic_DNA"/>
</dbReference>
<evidence type="ECO:0000259" key="5">
    <source>
        <dbReference type="Pfam" id="PF25917"/>
    </source>
</evidence>
<keyword evidence="4" id="KW-0812">Transmembrane</keyword>
<sequence>MNAVTVAERADSPAVSESKPRSRKKQLARLAIGAAVVAGVVYGGHWWSVGRFIEDTDDAYVGGDVTVIGPKVPGYITQVAVTDNQVVHAGDLLVKIDDRDYRAALAKADGAVAAQQALLANLDATEKLQEAVIRQAQASVVAADAETQRSRDDETRYRDLSSRSAVSIESAQRADATYKTARAGSDKAQAALIAAQRQIDVIESQKQQARAALQQAKAEQDIARLNEGYTELRAPVDGVVGNRRARTGAYAAAGTQLLSVVPSHGLWVDANFKEDQLARMSAGQAVEIRADVMPGRVFHGHLASLAPATGAQFSVLPPENATGNFTKVVQRVPVRVVLDSKDDALGVLRPGLSVVAEVDTRGRIASP</sequence>
<proteinExistence type="inferred from homology"/>
<dbReference type="RefSeq" id="WP_354014486.1">
    <property type="nucleotide sequence ID" value="NZ_JBEPMU010000004.1"/>
</dbReference>
<organism evidence="7 8">
    <name type="scientific">Dyella japonica</name>
    <dbReference type="NCBI Taxonomy" id="231455"/>
    <lineage>
        <taxon>Bacteria</taxon>
        <taxon>Pseudomonadati</taxon>
        <taxon>Pseudomonadota</taxon>
        <taxon>Gammaproteobacteria</taxon>
        <taxon>Lysobacterales</taxon>
        <taxon>Rhodanobacteraceae</taxon>
        <taxon>Dyella</taxon>
    </lineage>
</organism>
<gene>
    <name evidence="7" type="ORF">ABIC75_002824</name>
</gene>
<feature type="domain" description="CusB-like beta-barrel" evidence="6">
    <location>
        <begin position="266"/>
        <end position="309"/>
    </location>
</feature>
<feature type="coiled-coil region" evidence="2">
    <location>
        <begin position="185"/>
        <end position="226"/>
    </location>
</feature>
<feature type="domain" description="Multidrug resistance protein MdtA-like barrel-sandwich hybrid" evidence="5">
    <location>
        <begin position="68"/>
        <end position="261"/>
    </location>
</feature>
<keyword evidence="4" id="KW-1133">Transmembrane helix</keyword>
<evidence type="ECO:0000256" key="3">
    <source>
        <dbReference type="SAM" id="MobiDB-lite"/>
    </source>
</evidence>
<dbReference type="Proteomes" id="UP001549184">
    <property type="component" value="Unassembled WGS sequence"/>
</dbReference>
<dbReference type="Gene3D" id="2.40.50.100">
    <property type="match status" value="1"/>
</dbReference>
<keyword evidence="4" id="KW-0472">Membrane</keyword>
<comment type="similarity">
    <text evidence="1">Belongs to the membrane fusion protein (MFP) (TC 8.A.1) family.</text>
</comment>
<reference evidence="7 8" key="1">
    <citation type="submission" date="2024-06" db="EMBL/GenBank/DDBJ databases">
        <title>Sorghum-associated microbial communities from plants grown in Nebraska, USA.</title>
        <authorList>
            <person name="Schachtman D."/>
        </authorList>
    </citation>
    <scope>NUCLEOTIDE SEQUENCE [LARGE SCALE GENOMIC DNA]</scope>
    <source>
        <strain evidence="7 8">1073</strain>
    </source>
</reference>
<dbReference type="InterPro" id="IPR058625">
    <property type="entry name" value="MdtA-like_BSH"/>
</dbReference>
<evidence type="ECO:0000256" key="4">
    <source>
        <dbReference type="SAM" id="Phobius"/>
    </source>
</evidence>
<keyword evidence="8" id="KW-1185">Reference proteome</keyword>
<name>A0ABV2JZ82_9GAMM</name>
<comment type="caution">
    <text evidence="7">The sequence shown here is derived from an EMBL/GenBank/DDBJ whole genome shotgun (WGS) entry which is preliminary data.</text>
</comment>
<feature type="region of interest" description="Disordered" evidence="3">
    <location>
        <begin position="1"/>
        <end position="20"/>
    </location>
</feature>
<dbReference type="SUPFAM" id="SSF111369">
    <property type="entry name" value="HlyD-like secretion proteins"/>
    <property type="match status" value="2"/>
</dbReference>
<feature type="transmembrane region" description="Helical" evidence="4">
    <location>
        <begin position="27"/>
        <end position="47"/>
    </location>
</feature>
<evidence type="ECO:0000256" key="1">
    <source>
        <dbReference type="ARBA" id="ARBA00009477"/>
    </source>
</evidence>
<evidence type="ECO:0000313" key="8">
    <source>
        <dbReference type="Proteomes" id="UP001549184"/>
    </source>
</evidence>
<accession>A0ABV2JZ82</accession>